<dbReference type="PANTHER" id="PTHR35859">
    <property type="entry name" value="NONSELECTIVE CATION CHANNEL PROTEIN"/>
    <property type="match status" value="1"/>
</dbReference>
<feature type="transmembrane region" description="Helical" evidence="2">
    <location>
        <begin position="444"/>
        <end position="470"/>
    </location>
</feature>
<dbReference type="eggNOG" id="KOG3609">
    <property type="taxonomic scope" value="Eukaryota"/>
</dbReference>
<evidence type="ECO:0000259" key="4">
    <source>
        <dbReference type="Pfam" id="PF23317"/>
    </source>
</evidence>
<dbReference type="InterPro" id="IPR056336">
    <property type="entry name" value="YVC1_C"/>
</dbReference>
<evidence type="ECO:0000256" key="1">
    <source>
        <dbReference type="SAM" id="MobiDB-lite"/>
    </source>
</evidence>
<evidence type="ECO:0000313" key="6">
    <source>
        <dbReference type="Proteomes" id="UP000007796"/>
    </source>
</evidence>
<dbReference type="Pfam" id="PF23190">
    <property type="entry name" value="LHD_TRPY1"/>
    <property type="match status" value="1"/>
</dbReference>
<dbReference type="InterPro" id="IPR052971">
    <property type="entry name" value="TRP_calcium_channel"/>
</dbReference>
<protein>
    <submittedName>
        <fullName evidence="5">Receptor-activated Ca2+-permeable cation channel</fullName>
    </submittedName>
</protein>
<evidence type="ECO:0000313" key="5">
    <source>
        <dbReference type="EMBL" id="EFW99534.1"/>
    </source>
</evidence>
<evidence type="ECO:0000256" key="2">
    <source>
        <dbReference type="SAM" id="Phobius"/>
    </source>
</evidence>
<feature type="region of interest" description="Disordered" evidence="1">
    <location>
        <begin position="630"/>
        <end position="752"/>
    </location>
</feature>
<dbReference type="STRING" id="655863.F0XSB2"/>
<dbReference type="PANTHER" id="PTHR35859:SF1">
    <property type="entry name" value="NONSELECTIVE CATION CHANNEL PROTEIN"/>
    <property type="match status" value="1"/>
</dbReference>
<organism evidence="6">
    <name type="scientific">Grosmannia clavigera (strain kw1407 / UAMH 11150)</name>
    <name type="common">Blue stain fungus</name>
    <name type="synonym">Graphiocladiella clavigera</name>
    <dbReference type="NCBI Taxonomy" id="655863"/>
    <lineage>
        <taxon>Eukaryota</taxon>
        <taxon>Fungi</taxon>
        <taxon>Dikarya</taxon>
        <taxon>Ascomycota</taxon>
        <taxon>Pezizomycotina</taxon>
        <taxon>Sordariomycetes</taxon>
        <taxon>Sordariomycetidae</taxon>
        <taxon>Ophiostomatales</taxon>
        <taxon>Ophiostomataceae</taxon>
        <taxon>Leptographium</taxon>
    </lineage>
</organism>
<dbReference type="HOGENOM" id="CLU_009570_0_0_1"/>
<feature type="domain" description="Calcium channel YVC1-like C-terminal transmembrane" evidence="4">
    <location>
        <begin position="266"/>
        <end position="561"/>
    </location>
</feature>
<dbReference type="GeneID" id="25981498"/>
<keyword evidence="6" id="KW-1185">Reference proteome</keyword>
<feature type="domain" description="YVC1 N-terminal linker helical" evidence="3">
    <location>
        <begin position="49"/>
        <end position="234"/>
    </location>
</feature>
<evidence type="ECO:0000259" key="3">
    <source>
        <dbReference type="Pfam" id="PF23190"/>
    </source>
</evidence>
<dbReference type="Proteomes" id="UP000007796">
    <property type="component" value="Unassembled WGS sequence"/>
</dbReference>
<accession>F0XSB2</accession>
<feature type="transmembrane region" description="Helical" evidence="2">
    <location>
        <begin position="502"/>
        <end position="520"/>
    </location>
</feature>
<feature type="region of interest" description="Disordered" evidence="1">
    <location>
        <begin position="784"/>
        <end position="829"/>
    </location>
</feature>
<keyword evidence="2" id="KW-0472">Membrane</keyword>
<dbReference type="EMBL" id="GL629990">
    <property type="protein sequence ID" value="EFW99534.1"/>
    <property type="molecule type" value="Genomic_DNA"/>
</dbReference>
<dbReference type="Pfam" id="PF23317">
    <property type="entry name" value="YVC1_C"/>
    <property type="match status" value="1"/>
</dbReference>
<feature type="compositionally biased region" description="Pro residues" evidence="1">
    <location>
        <begin position="687"/>
        <end position="697"/>
    </location>
</feature>
<feature type="transmembrane region" description="Helical" evidence="2">
    <location>
        <begin position="389"/>
        <end position="410"/>
    </location>
</feature>
<dbReference type="InterPro" id="IPR056337">
    <property type="entry name" value="LHD_YVC1"/>
</dbReference>
<feature type="compositionally biased region" description="Acidic residues" evidence="1">
    <location>
        <begin position="801"/>
        <end position="813"/>
    </location>
</feature>
<reference evidence="5 6" key="1">
    <citation type="journal article" date="2011" name="Proc. Natl. Acad. Sci. U.S.A.">
        <title>Genome and transcriptome analyses of the mountain pine beetle-fungal symbiont Grosmannia clavigera, a lodgepole pine pathogen.</title>
        <authorList>
            <person name="DiGuistini S."/>
            <person name="Wang Y."/>
            <person name="Liao N.Y."/>
            <person name="Taylor G."/>
            <person name="Tanguay P."/>
            <person name="Feau N."/>
            <person name="Henrissat B."/>
            <person name="Chan S.K."/>
            <person name="Hesse-Orce U."/>
            <person name="Alamouti S.M."/>
            <person name="Tsui C.K.M."/>
            <person name="Docking R.T."/>
            <person name="Levasseur A."/>
            <person name="Haridas S."/>
            <person name="Robertson G."/>
            <person name="Birol I."/>
            <person name="Holt R.A."/>
            <person name="Marra M.A."/>
            <person name="Hamelin R.C."/>
            <person name="Hirst M."/>
            <person name="Jones S.J.M."/>
            <person name="Bohlmann J."/>
            <person name="Breuil C."/>
        </authorList>
    </citation>
    <scope>NUCLEOTIDE SEQUENCE [LARGE SCALE GENOMIC DNA]</scope>
    <source>
        <strain evidence="6">kw1407 / UAMH 11150</strain>
    </source>
</reference>
<keyword evidence="2" id="KW-1133">Transmembrane helix</keyword>
<keyword evidence="2" id="KW-0812">Transmembrane</keyword>
<name>F0XSB2_GROCL</name>
<dbReference type="OrthoDB" id="2373987at2759"/>
<dbReference type="RefSeq" id="XP_014169017.1">
    <property type="nucleotide sequence ID" value="XM_014313542.1"/>
</dbReference>
<dbReference type="InParanoid" id="F0XSB2"/>
<feature type="transmembrane region" description="Helical" evidence="2">
    <location>
        <begin position="532"/>
        <end position="551"/>
    </location>
</feature>
<dbReference type="AlphaFoldDB" id="F0XSB2"/>
<feature type="compositionally biased region" description="Basic and acidic residues" evidence="1">
    <location>
        <begin position="716"/>
        <end position="743"/>
    </location>
</feature>
<sequence>MPTTSSSSSTSAERQPLLMRRTFSHEIEAEPVYACIANPHSHLPVYTNIHRIRRDIVAVVEDYLSAEQLRDMRINISVIRPLVDKLYELDDISIVYCLLVNRAQFLYEQSGNKNRQNVNFTRAALCELIAHRILRRFSEDNDGVAGLLVLSHILVAGFEPFQNAPDSVRQEASQSESWLYSRTLPALEVAILSESKLFLSSTACQKVIDAIYVGRVTYTPSSFIDIIPDHYKQKPIALYDPREASLLNQYRLIVPRTRNILETLQFSVLLGLYLCFMAERDASRYSKLEIAFAIFSFGWVLDQFATILEHGWHVYTQNLWSFLDVIYAAVYWSYLVLRLHGWRIGSLEYGQQALDALAMAAPVLIPRIAFTAMSDNLLFVSLRSMVADFTLLTALAMWCFAGFLLSLAWLGEGQHPIVTITKWMVYIWFGLDGTGIQRSTEFHWLLGPILMIAFAFLGNTLFLTILVSMLSNTFSTIVSNATAEIQYRRAVLTLEGVKSDAIFAYQPPFNILALFILVPLKFLVSPRWFHKIHVACVRTINLPVLLFIAIAERRLLWPASYGEASRTATPSRRSFWDAWRITVHGDIRAVFDLPPPDSVEDEIAADDDLTHHLIRRQFVRPPQVVADVRGLNHESRRTSAAPSSDIVSGKDGPDGSTGDESGTGRLSVVRFAESADLPPSEPRKRSPPPTALAPPPTLRHKHGVSRRDSIALPGLDPDKLRTLLDESDADVGRDTNMDGDMHSDGTSINFGSSRDRRLTGMHRRLGELEESMARIESMLGQLIKQTSSPDEDQDVERAHEVEEEVIDDGEMSDAEQTGSIADLDLTTTT</sequence>
<proteinExistence type="predicted"/>
<gene>
    <name evidence="5" type="ORF">CMQ_7902</name>
</gene>
<feature type="compositionally biased region" description="Polar residues" evidence="1">
    <location>
        <begin position="814"/>
        <end position="829"/>
    </location>
</feature>
<keyword evidence="5" id="KW-0675">Receptor</keyword>